<keyword evidence="1" id="KW-0812">Transmembrane</keyword>
<dbReference type="Proteomes" id="UP000608071">
    <property type="component" value="Unassembled WGS sequence"/>
</dbReference>
<organism evidence="2 3">
    <name type="scientific">Paenibacillus gallinarum</name>
    <dbReference type="NCBI Taxonomy" id="2762232"/>
    <lineage>
        <taxon>Bacteria</taxon>
        <taxon>Bacillati</taxon>
        <taxon>Bacillota</taxon>
        <taxon>Bacilli</taxon>
        <taxon>Bacillales</taxon>
        <taxon>Paenibacillaceae</taxon>
        <taxon>Paenibacillus</taxon>
    </lineage>
</organism>
<reference evidence="2 3" key="1">
    <citation type="submission" date="2020-08" db="EMBL/GenBank/DDBJ databases">
        <title>A Genomic Blueprint of the Chicken Gut Microbiome.</title>
        <authorList>
            <person name="Gilroy R."/>
            <person name="Ravi A."/>
            <person name="Getino M."/>
            <person name="Pursley I."/>
            <person name="Horton D.L."/>
            <person name="Alikhan N.-F."/>
            <person name="Baker D."/>
            <person name="Gharbi K."/>
            <person name="Hall N."/>
            <person name="Watson M."/>
            <person name="Adriaenssens E.M."/>
            <person name="Foster-Nyarko E."/>
            <person name="Jarju S."/>
            <person name="Secka A."/>
            <person name="Antonio M."/>
            <person name="Oren A."/>
            <person name="Chaudhuri R."/>
            <person name="La Ragione R.M."/>
            <person name="Hildebrand F."/>
            <person name="Pallen M.J."/>
        </authorList>
    </citation>
    <scope>NUCLEOTIDE SEQUENCE [LARGE SCALE GENOMIC DNA]</scope>
    <source>
        <strain evidence="2 3">Sa2BVA9</strain>
    </source>
</reference>
<keyword evidence="3" id="KW-1185">Reference proteome</keyword>
<evidence type="ECO:0000313" key="2">
    <source>
        <dbReference type="EMBL" id="MBD7968899.1"/>
    </source>
</evidence>
<feature type="transmembrane region" description="Helical" evidence="1">
    <location>
        <begin position="191"/>
        <end position="212"/>
    </location>
</feature>
<dbReference type="RefSeq" id="WP_191800412.1">
    <property type="nucleotide sequence ID" value="NZ_JACSQL010000005.1"/>
</dbReference>
<keyword evidence="1" id="KW-1133">Transmembrane helix</keyword>
<accession>A0ABR8SZW9</accession>
<keyword evidence="1" id="KW-0472">Membrane</keyword>
<gene>
    <name evidence="2" type="ORF">H9647_12560</name>
</gene>
<sequence length="215" mass="25089">MKQKKNAKILFLALLSSIIVINGYYFLKYSDTFFGSTFKEKSYTLSSTLEEILPEIDDGFLVDQRFLGEQDYLNAIEIYMSTYNRPNRNGFTKFYILEADTNKVLRDTTIKNSEIKDNEYHRIEFPSIQNSNKKALILRITATKMPQGNSVTTWKGNDTARNTQLFINDKEVDGTLALKVSYQNKLNMMEVLWTNIVFFIINFFTIKLIIFLRES</sequence>
<feature type="transmembrane region" description="Helical" evidence="1">
    <location>
        <begin position="9"/>
        <end position="27"/>
    </location>
</feature>
<name>A0ABR8SZW9_9BACL</name>
<proteinExistence type="predicted"/>
<dbReference type="EMBL" id="JACSQL010000005">
    <property type="protein sequence ID" value="MBD7968899.1"/>
    <property type="molecule type" value="Genomic_DNA"/>
</dbReference>
<evidence type="ECO:0000313" key="3">
    <source>
        <dbReference type="Proteomes" id="UP000608071"/>
    </source>
</evidence>
<evidence type="ECO:0000256" key="1">
    <source>
        <dbReference type="SAM" id="Phobius"/>
    </source>
</evidence>
<protein>
    <submittedName>
        <fullName evidence="2">Uncharacterized protein</fullName>
    </submittedName>
</protein>
<comment type="caution">
    <text evidence="2">The sequence shown here is derived from an EMBL/GenBank/DDBJ whole genome shotgun (WGS) entry which is preliminary data.</text>
</comment>